<evidence type="ECO:0000256" key="1">
    <source>
        <dbReference type="SAM" id="SignalP"/>
    </source>
</evidence>
<keyword evidence="3" id="KW-1185">Reference proteome</keyword>
<dbReference type="PROSITE" id="PS51257">
    <property type="entry name" value="PROKAR_LIPOPROTEIN"/>
    <property type="match status" value="1"/>
</dbReference>
<dbReference type="AlphaFoldDB" id="A0A316VN42"/>
<dbReference type="GeneID" id="37039111"/>
<dbReference type="EMBL" id="KZ819509">
    <property type="protein sequence ID" value="PWN38977.1"/>
    <property type="molecule type" value="Genomic_DNA"/>
</dbReference>
<dbReference type="Proteomes" id="UP000245783">
    <property type="component" value="Unassembled WGS sequence"/>
</dbReference>
<sequence>MKLLYLAWSHFILMACLMSSTMAVTNPVWHNLIAYPARSTADALRPLWEKGCQQVGGARSDLQTRDLTGYKVYCYTATGSDKTLTCALKLGWLAKE</sequence>
<reference evidence="2 3" key="1">
    <citation type="journal article" date="2018" name="Mol. Biol. Evol.">
        <title>Broad Genomic Sampling Reveals a Smut Pathogenic Ancestry of the Fungal Clade Ustilaginomycotina.</title>
        <authorList>
            <person name="Kijpornyongpan T."/>
            <person name="Mondo S.J."/>
            <person name="Barry K."/>
            <person name="Sandor L."/>
            <person name="Lee J."/>
            <person name="Lipzen A."/>
            <person name="Pangilinan J."/>
            <person name="LaButti K."/>
            <person name="Hainaut M."/>
            <person name="Henrissat B."/>
            <person name="Grigoriev I.V."/>
            <person name="Spatafora J.W."/>
            <person name="Aime M.C."/>
        </authorList>
    </citation>
    <scope>NUCLEOTIDE SEQUENCE [LARGE SCALE GENOMIC DNA]</scope>
    <source>
        <strain evidence="2 3">MCA 4658</strain>
    </source>
</reference>
<evidence type="ECO:0008006" key="4">
    <source>
        <dbReference type="Google" id="ProtNLM"/>
    </source>
</evidence>
<name>A0A316VN42_9BASI</name>
<dbReference type="RefSeq" id="XP_025366137.1">
    <property type="nucleotide sequence ID" value="XM_025517241.1"/>
</dbReference>
<accession>A0A316VN42</accession>
<gene>
    <name evidence="2" type="ORF">IE81DRAFT_369447</name>
</gene>
<feature type="chain" id="PRO_5016439916" description="Secreted protein" evidence="1">
    <location>
        <begin position="24"/>
        <end position="96"/>
    </location>
</feature>
<dbReference type="InParanoid" id="A0A316VN42"/>
<protein>
    <recommendedName>
        <fullName evidence="4">Secreted protein</fullName>
    </recommendedName>
</protein>
<proteinExistence type="predicted"/>
<evidence type="ECO:0000313" key="2">
    <source>
        <dbReference type="EMBL" id="PWN38977.1"/>
    </source>
</evidence>
<organism evidence="2 3">
    <name type="scientific">Ceraceosorus guamensis</name>
    <dbReference type="NCBI Taxonomy" id="1522189"/>
    <lineage>
        <taxon>Eukaryota</taxon>
        <taxon>Fungi</taxon>
        <taxon>Dikarya</taxon>
        <taxon>Basidiomycota</taxon>
        <taxon>Ustilaginomycotina</taxon>
        <taxon>Exobasidiomycetes</taxon>
        <taxon>Ceraceosorales</taxon>
        <taxon>Ceraceosoraceae</taxon>
        <taxon>Ceraceosorus</taxon>
    </lineage>
</organism>
<feature type="signal peptide" evidence="1">
    <location>
        <begin position="1"/>
        <end position="23"/>
    </location>
</feature>
<evidence type="ECO:0000313" key="3">
    <source>
        <dbReference type="Proteomes" id="UP000245783"/>
    </source>
</evidence>
<keyword evidence="1" id="KW-0732">Signal</keyword>